<dbReference type="PANTHER" id="PTHR37318:SF1">
    <property type="entry name" value="BSL7504 PROTEIN"/>
    <property type="match status" value="1"/>
</dbReference>
<dbReference type="InterPro" id="IPR027395">
    <property type="entry name" value="WH_DNA-bd_dom"/>
</dbReference>
<sequence>MYVAQIEYDHRLIDNLLNSRIRFAAIAYLLSESETSFADIRDCVNTTDGNLANHLRKLEAAKYVERIKYFINPKPVSFYRITGKGRTAFHQYFTHIHKFQPSR</sequence>
<dbReference type="STRING" id="274537.BIU88_04310"/>
<feature type="domain" description="Winged helix DNA-binding" evidence="1">
    <location>
        <begin position="21"/>
        <end position="98"/>
    </location>
</feature>
<protein>
    <recommendedName>
        <fullName evidence="1">Winged helix DNA-binding domain-containing protein</fullName>
    </recommendedName>
</protein>
<evidence type="ECO:0000313" key="2">
    <source>
        <dbReference type="EMBL" id="AOS83433.1"/>
    </source>
</evidence>
<dbReference type="KEGG" id="clz:BIU88_04310"/>
<dbReference type="AlphaFoldDB" id="A0A1D8D016"/>
<gene>
    <name evidence="2" type="ORF">BIU88_04310</name>
</gene>
<dbReference type="InterPro" id="IPR011991">
    <property type="entry name" value="ArsR-like_HTH"/>
</dbReference>
<dbReference type="EMBL" id="CP017305">
    <property type="protein sequence ID" value="AOS83433.1"/>
    <property type="molecule type" value="Genomic_DNA"/>
</dbReference>
<dbReference type="OrthoDB" id="9800369at2"/>
<dbReference type="InterPro" id="IPR036388">
    <property type="entry name" value="WH-like_DNA-bd_sf"/>
</dbReference>
<dbReference type="InterPro" id="IPR036390">
    <property type="entry name" value="WH_DNA-bd_sf"/>
</dbReference>
<dbReference type="SUPFAM" id="SSF46785">
    <property type="entry name" value="Winged helix' DNA-binding domain"/>
    <property type="match status" value="1"/>
</dbReference>
<reference evidence="2" key="1">
    <citation type="submission" date="2016-09" db="EMBL/GenBank/DDBJ databases">
        <title>Genome sequence of Chlorobaculum limnaeum.</title>
        <authorList>
            <person name="Liu Z."/>
            <person name="Tank M."/>
            <person name="Bryant D.A."/>
        </authorList>
    </citation>
    <scope>NUCLEOTIDE SEQUENCE [LARGE SCALE GENOMIC DNA]</scope>
    <source>
        <strain evidence="2">DSM 1677</strain>
    </source>
</reference>
<keyword evidence="3" id="KW-1185">Reference proteome</keyword>
<dbReference type="Pfam" id="PF13601">
    <property type="entry name" value="HTH_34"/>
    <property type="match status" value="1"/>
</dbReference>
<proteinExistence type="predicted"/>
<accession>A0A1D8D016</accession>
<evidence type="ECO:0000313" key="3">
    <source>
        <dbReference type="Proteomes" id="UP000095185"/>
    </source>
</evidence>
<dbReference type="RefSeq" id="WP_069809153.1">
    <property type="nucleotide sequence ID" value="NZ_CP017305.1"/>
</dbReference>
<dbReference type="CDD" id="cd00090">
    <property type="entry name" value="HTH_ARSR"/>
    <property type="match status" value="1"/>
</dbReference>
<dbReference type="Proteomes" id="UP000095185">
    <property type="component" value="Chromosome"/>
</dbReference>
<dbReference type="PANTHER" id="PTHR37318">
    <property type="entry name" value="BSL7504 PROTEIN"/>
    <property type="match status" value="1"/>
</dbReference>
<evidence type="ECO:0000259" key="1">
    <source>
        <dbReference type="Pfam" id="PF13601"/>
    </source>
</evidence>
<organism evidence="2 3">
    <name type="scientific">Chlorobaculum limnaeum</name>
    <dbReference type="NCBI Taxonomy" id="274537"/>
    <lineage>
        <taxon>Bacteria</taxon>
        <taxon>Pseudomonadati</taxon>
        <taxon>Chlorobiota</taxon>
        <taxon>Chlorobiia</taxon>
        <taxon>Chlorobiales</taxon>
        <taxon>Chlorobiaceae</taxon>
        <taxon>Chlorobaculum</taxon>
    </lineage>
</organism>
<dbReference type="Gene3D" id="1.10.10.10">
    <property type="entry name" value="Winged helix-like DNA-binding domain superfamily/Winged helix DNA-binding domain"/>
    <property type="match status" value="1"/>
</dbReference>
<name>A0A1D8D016_CHLLM</name>
<dbReference type="GO" id="GO:0006355">
    <property type="term" value="P:regulation of DNA-templated transcription"/>
    <property type="evidence" value="ECO:0007669"/>
    <property type="project" value="UniProtKB-ARBA"/>
</dbReference>